<feature type="signal peptide" evidence="1">
    <location>
        <begin position="1"/>
        <end position="16"/>
    </location>
</feature>
<evidence type="ECO:0000256" key="1">
    <source>
        <dbReference type="SAM" id="SignalP"/>
    </source>
</evidence>
<name>A0A6J4PIR0_9RHOB</name>
<evidence type="ECO:0008006" key="3">
    <source>
        <dbReference type="Google" id="ProtNLM"/>
    </source>
</evidence>
<reference evidence="2" key="1">
    <citation type="submission" date="2020-02" db="EMBL/GenBank/DDBJ databases">
        <authorList>
            <person name="Meier V. D."/>
        </authorList>
    </citation>
    <scope>NUCLEOTIDE SEQUENCE</scope>
    <source>
        <strain evidence="2">AVDCRST_MAG15</strain>
    </source>
</reference>
<evidence type="ECO:0000313" key="2">
    <source>
        <dbReference type="EMBL" id="CAA9413926.1"/>
    </source>
</evidence>
<organism evidence="2">
    <name type="scientific">uncultured Rubellimicrobium sp</name>
    <dbReference type="NCBI Taxonomy" id="543078"/>
    <lineage>
        <taxon>Bacteria</taxon>
        <taxon>Pseudomonadati</taxon>
        <taxon>Pseudomonadota</taxon>
        <taxon>Alphaproteobacteria</taxon>
        <taxon>Rhodobacterales</taxon>
        <taxon>Roseobacteraceae</taxon>
        <taxon>Rubellimicrobium</taxon>
        <taxon>environmental samples</taxon>
    </lineage>
</organism>
<dbReference type="AlphaFoldDB" id="A0A6J4PIR0"/>
<accession>A0A6J4PIR0</accession>
<dbReference type="EMBL" id="CADCUU010000253">
    <property type="protein sequence ID" value="CAA9413926.1"/>
    <property type="molecule type" value="Genomic_DNA"/>
</dbReference>
<gene>
    <name evidence="2" type="ORF">AVDCRST_MAG15-1802</name>
</gene>
<protein>
    <recommendedName>
        <fullName evidence="3">Alkaline proteinase inhibitor/ Outer membrane lipoprotein Omp19 domain-containing protein</fullName>
    </recommendedName>
</protein>
<sequence length="138" mass="14920">MRVAALLLLLATPAMAEVPGGDWIPLGPEEFEALVEGRTLTYAPEGGEVWGVERFEPGRRVTWMRLDGECLKGRWFPDGTSDAPQVCFSYEDGSGPFCFLFYRDGEAILSTALDGSDPELSTDAAPDLAGLSCDWLGA</sequence>
<feature type="chain" id="PRO_5026994595" description="Alkaline proteinase inhibitor/ Outer membrane lipoprotein Omp19 domain-containing protein" evidence="1">
    <location>
        <begin position="17"/>
        <end position="138"/>
    </location>
</feature>
<keyword evidence="1" id="KW-0732">Signal</keyword>
<proteinExistence type="predicted"/>